<comment type="caution">
    <text evidence="2">The sequence shown here is derived from an EMBL/GenBank/DDBJ whole genome shotgun (WGS) entry which is preliminary data.</text>
</comment>
<gene>
    <name evidence="2" type="ORF">LMS43_09995</name>
</gene>
<name>A0ABT8EK05_9BURK</name>
<protein>
    <submittedName>
        <fullName evidence="2">RES family NAD+ phosphorylase</fullName>
    </submittedName>
</protein>
<evidence type="ECO:0000313" key="3">
    <source>
        <dbReference type="Proteomes" id="UP001168613"/>
    </source>
</evidence>
<sequence length="162" mass="18150">MSEKASLQIWRIGVDTPTYEAHDMQGEGARISGGRWNRKGHPMVYAASSRALACLETVVHLQSGSLPLNSYLVEITLPESLWQAATVLQHDSLIGWDALPPGKVSLDWGDNWLAQQQSAIALVPSIVIPEEYCVLLNPEHPDSRQISAKKIRRWLYDHRIKT</sequence>
<evidence type="ECO:0000313" key="2">
    <source>
        <dbReference type="EMBL" id="MDN4121620.1"/>
    </source>
</evidence>
<accession>A0ABT8EK05</accession>
<organism evidence="2 3">
    <name type="scientific">Alcaligenes endophyticus</name>
    <dbReference type="NCBI Taxonomy" id="1929088"/>
    <lineage>
        <taxon>Bacteria</taxon>
        <taxon>Pseudomonadati</taxon>
        <taxon>Pseudomonadota</taxon>
        <taxon>Betaproteobacteria</taxon>
        <taxon>Burkholderiales</taxon>
        <taxon>Alcaligenaceae</taxon>
        <taxon>Alcaligenes</taxon>
    </lineage>
</organism>
<dbReference type="Pfam" id="PF08808">
    <property type="entry name" value="RES"/>
    <property type="match status" value="1"/>
</dbReference>
<dbReference type="InterPro" id="IPR014914">
    <property type="entry name" value="RES_dom"/>
</dbReference>
<reference evidence="2" key="1">
    <citation type="submission" date="2021-11" db="EMBL/GenBank/DDBJ databases">
        <title>Draft genome sequence of Alcaligenes endophyticus type strain CCUG 75668T.</title>
        <authorList>
            <person name="Salva-Serra F."/>
            <person name="Duran R.E."/>
            <person name="Seeger M."/>
            <person name="Moore E.R.B."/>
            <person name="Jaen-Luchoro D."/>
        </authorList>
    </citation>
    <scope>NUCLEOTIDE SEQUENCE</scope>
    <source>
        <strain evidence="2">CCUG 75668</strain>
    </source>
</reference>
<keyword evidence="3" id="KW-1185">Reference proteome</keyword>
<proteinExistence type="predicted"/>
<dbReference type="Proteomes" id="UP001168613">
    <property type="component" value="Unassembled WGS sequence"/>
</dbReference>
<dbReference type="RefSeq" id="WP_266124288.1">
    <property type="nucleotide sequence ID" value="NZ_JAJHNU010000002.1"/>
</dbReference>
<dbReference type="SMART" id="SM00953">
    <property type="entry name" value="RES"/>
    <property type="match status" value="1"/>
</dbReference>
<evidence type="ECO:0000259" key="1">
    <source>
        <dbReference type="SMART" id="SM00953"/>
    </source>
</evidence>
<dbReference type="EMBL" id="JAJHNU010000002">
    <property type="protein sequence ID" value="MDN4121620.1"/>
    <property type="molecule type" value="Genomic_DNA"/>
</dbReference>
<feature type="domain" description="RES" evidence="1">
    <location>
        <begin position="23"/>
        <end position="150"/>
    </location>
</feature>